<keyword evidence="2" id="KW-1133">Transmembrane helix</keyword>
<feature type="transmembrane region" description="Helical" evidence="2">
    <location>
        <begin position="21"/>
        <end position="43"/>
    </location>
</feature>
<keyword evidence="2" id="KW-0472">Membrane</keyword>
<reference evidence="3 4" key="1">
    <citation type="submission" date="2016-12" db="EMBL/GenBank/DDBJ databases">
        <title>Genome sequencing of Methylocaldum marinum.</title>
        <authorList>
            <person name="Takeuchi M."/>
            <person name="Kamagata Y."/>
            <person name="Hiraoka S."/>
            <person name="Oshima K."/>
            <person name="Hattori M."/>
            <person name="Iwasaki W."/>
        </authorList>
    </citation>
    <scope>NUCLEOTIDE SEQUENCE [LARGE SCALE GENOMIC DNA]</scope>
    <source>
        <strain evidence="3 4">S8</strain>
    </source>
</reference>
<sequence>MKSKRRLSFFDHIQRNILAGLIVLAPILLTWLVFDFILAKLIAFGRPWIPALYKAIYALSPKLADSMVNGWIDSVIALLITLVLLFLLGWLTSRVIGRQILIGFELLLDKIPVLKAIYGSTKRLLMAFQAQPEQIQRVVLINYPTEKMRAVAFVTRIVRDTETGEELAVVYMPTAPNPTSGYMEIVPLSQVTPTDWTVEEGMQFVISCGASTRDSVGYSEAFRSGQTSREPAVREASKESG</sequence>
<dbReference type="Proteomes" id="UP000266313">
    <property type="component" value="Chromosome"/>
</dbReference>
<dbReference type="PANTHER" id="PTHR31876">
    <property type="entry name" value="COV-LIKE PROTEIN 1"/>
    <property type="match status" value="1"/>
</dbReference>
<evidence type="ECO:0000256" key="2">
    <source>
        <dbReference type="SAM" id="Phobius"/>
    </source>
</evidence>
<dbReference type="OrthoDB" id="9780267at2"/>
<dbReference type="EMBL" id="AP017928">
    <property type="protein sequence ID" value="BBA36784.1"/>
    <property type="molecule type" value="Genomic_DNA"/>
</dbReference>
<gene>
    <name evidence="3" type="ORF">sS8_4861</name>
</gene>
<dbReference type="Pfam" id="PF04367">
    <property type="entry name" value="DUF502"/>
    <property type="match status" value="1"/>
</dbReference>
<proteinExistence type="predicted"/>
<feature type="compositionally biased region" description="Basic and acidic residues" evidence="1">
    <location>
        <begin position="231"/>
        <end position="241"/>
    </location>
</feature>
<dbReference type="InterPro" id="IPR007462">
    <property type="entry name" value="COV1-like"/>
</dbReference>
<evidence type="ECO:0000313" key="4">
    <source>
        <dbReference type="Proteomes" id="UP000266313"/>
    </source>
</evidence>
<dbReference type="RefSeq" id="WP_119631902.1">
    <property type="nucleotide sequence ID" value="NZ_AP017928.1"/>
</dbReference>
<feature type="transmembrane region" description="Helical" evidence="2">
    <location>
        <begin position="71"/>
        <end position="91"/>
    </location>
</feature>
<accession>A0A250KZ69</accession>
<evidence type="ECO:0008006" key="5">
    <source>
        <dbReference type="Google" id="ProtNLM"/>
    </source>
</evidence>
<dbReference type="AlphaFoldDB" id="A0A250KZ69"/>
<name>A0A250KZ69_9GAMM</name>
<evidence type="ECO:0000256" key="1">
    <source>
        <dbReference type="SAM" id="MobiDB-lite"/>
    </source>
</evidence>
<dbReference type="PANTHER" id="PTHR31876:SF26">
    <property type="entry name" value="PROTEIN LIKE COV 2"/>
    <property type="match status" value="1"/>
</dbReference>
<keyword evidence="4" id="KW-1185">Reference proteome</keyword>
<keyword evidence="2" id="KW-0812">Transmembrane</keyword>
<feature type="region of interest" description="Disordered" evidence="1">
    <location>
        <begin position="221"/>
        <end position="241"/>
    </location>
</feature>
<organism evidence="3 4">
    <name type="scientific">Methylocaldum marinum</name>
    <dbReference type="NCBI Taxonomy" id="1432792"/>
    <lineage>
        <taxon>Bacteria</taxon>
        <taxon>Pseudomonadati</taxon>
        <taxon>Pseudomonadota</taxon>
        <taxon>Gammaproteobacteria</taxon>
        <taxon>Methylococcales</taxon>
        <taxon>Methylococcaceae</taxon>
        <taxon>Methylocaldum</taxon>
    </lineage>
</organism>
<dbReference type="KEGG" id="mmai:sS8_4861"/>
<protein>
    <recommendedName>
        <fullName evidence="5">DUF502 domain-containing protein</fullName>
    </recommendedName>
</protein>
<evidence type="ECO:0000313" key="3">
    <source>
        <dbReference type="EMBL" id="BBA36784.1"/>
    </source>
</evidence>